<feature type="compositionally biased region" description="Low complexity" evidence="1">
    <location>
        <begin position="163"/>
        <end position="189"/>
    </location>
</feature>
<organism evidence="2 3">
    <name type="scientific">Pleodorina starrii</name>
    <dbReference type="NCBI Taxonomy" id="330485"/>
    <lineage>
        <taxon>Eukaryota</taxon>
        <taxon>Viridiplantae</taxon>
        <taxon>Chlorophyta</taxon>
        <taxon>core chlorophytes</taxon>
        <taxon>Chlorophyceae</taxon>
        <taxon>CS clade</taxon>
        <taxon>Chlamydomonadales</taxon>
        <taxon>Volvocaceae</taxon>
        <taxon>Pleodorina</taxon>
    </lineage>
</organism>
<feature type="region of interest" description="Disordered" evidence="1">
    <location>
        <begin position="803"/>
        <end position="868"/>
    </location>
</feature>
<dbReference type="SUPFAM" id="SSF49899">
    <property type="entry name" value="Concanavalin A-like lectins/glucanases"/>
    <property type="match status" value="1"/>
</dbReference>
<proteinExistence type="predicted"/>
<feature type="compositionally biased region" description="Low complexity" evidence="1">
    <location>
        <begin position="753"/>
        <end position="765"/>
    </location>
</feature>
<feature type="region of interest" description="Disordered" evidence="1">
    <location>
        <begin position="511"/>
        <end position="739"/>
    </location>
</feature>
<name>A0A9W6BP36_9CHLO</name>
<accession>A0A9W6BP36</accession>
<dbReference type="InterPro" id="IPR013320">
    <property type="entry name" value="ConA-like_dom_sf"/>
</dbReference>
<feature type="compositionally biased region" description="Pro residues" evidence="1">
    <location>
        <begin position="710"/>
        <end position="719"/>
    </location>
</feature>
<feature type="compositionally biased region" description="Low complexity" evidence="1">
    <location>
        <begin position="257"/>
        <end position="271"/>
    </location>
</feature>
<feature type="region of interest" description="Disordered" evidence="1">
    <location>
        <begin position="753"/>
        <end position="785"/>
    </location>
</feature>
<dbReference type="SUPFAM" id="SSF52540">
    <property type="entry name" value="P-loop containing nucleoside triphosphate hydrolases"/>
    <property type="match status" value="1"/>
</dbReference>
<dbReference type="Proteomes" id="UP001165080">
    <property type="component" value="Unassembled WGS sequence"/>
</dbReference>
<dbReference type="Gene3D" id="3.40.50.300">
    <property type="entry name" value="P-loop containing nucleotide triphosphate hydrolases"/>
    <property type="match status" value="1"/>
</dbReference>
<feature type="compositionally biased region" description="Low complexity" evidence="1">
    <location>
        <begin position="675"/>
        <end position="702"/>
    </location>
</feature>
<evidence type="ECO:0000313" key="3">
    <source>
        <dbReference type="Proteomes" id="UP001165080"/>
    </source>
</evidence>
<dbReference type="AlphaFoldDB" id="A0A9W6BP36"/>
<dbReference type="GO" id="GO:0003723">
    <property type="term" value="F:RNA binding"/>
    <property type="evidence" value="ECO:0007669"/>
    <property type="project" value="TreeGrafter"/>
</dbReference>
<dbReference type="EMBL" id="BRXU01000014">
    <property type="protein sequence ID" value="GLC55856.1"/>
    <property type="molecule type" value="Genomic_DNA"/>
</dbReference>
<feature type="region of interest" description="Disordered" evidence="1">
    <location>
        <begin position="163"/>
        <end position="197"/>
    </location>
</feature>
<evidence type="ECO:0000256" key="1">
    <source>
        <dbReference type="SAM" id="MobiDB-lite"/>
    </source>
</evidence>
<keyword evidence="3" id="KW-1185">Reference proteome</keyword>
<protein>
    <submittedName>
        <fullName evidence="2">Uncharacterized protein</fullName>
    </submittedName>
</protein>
<dbReference type="PANTHER" id="PTHR12381:SF56">
    <property type="entry name" value="B30.2_SPRY DOMAIN-CONTAINING PROTEIN-RELATED"/>
    <property type="match status" value="1"/>
</dbReference>
<dbReference type="GO" id="GO:0005634">
    <property type="term" value="C:nucleus"/>
    <property type="evidence" value="ECO:0007669"/>
    <property type="project" value="TreeGrafter"/>
</dbReference>
<dbReference type="InterPro" id="IPR027417">
    <property type="entry name" value="P-loop_NTPase"/>
</dbReference>
<feature type="region of interest" description="Disordered" evidence="1">
    <location>
        <begin position="251"/>
        <end position="274"/>
    </location>
</feature>
<feature type="compositionally biased region" description="Low complexity" evidence="1">
    <location>
        <begin position="511"/>
        <end position="554"/>
    </location>
</feature>
<dbReference type="GO" id="GO:0000380">
    <property type="term" value="P:alternative mRNA splicing, via spliceosome"/>
    <property type="evidence" value="ECO:0007669"/>
    <property type="project" value="TreeGrafter"/>
</dbReference>
<dbReference type="Gene3D" id="2.60.120.920">
    <property type="match status" value="1"/>
</dbReference>
<dbReference type="InterPro" id="IPR043136">
    <property type="entry name" value="B30.2/SPRY_sf"/>
</dbReference>
<feature type="compositionally biased region" description="Low complexity" evidence="1">
    <location>
        <begin position="822"/>
        <end position="850"/>
    </location>
</feature>
<dbReference type="PANTHER" id="PTHR12381">
    <property type="entry name" value="HETEROGENEOUS NUCLEAR RIBONUCLEOPROTEIN U FAMILY MEMBER"/>
    <property type="match status" value="1"/>
</dbReference>
<evidence type="ECO:0000313" key="2">
    <source>
        <dbReference type="EMBL" id="GLC55856.1"/>
    </source>
</evidence>
<gene>
    <name evidence="2" type="primary">PLEST010023</name>
    <name evidence="2" type="ORF">PLESTB_001036300</name>
</gene>
<reference evidence="2 3" key="1">
    <citation type="journal article" date="2023" name="Commun. Biol.">
        <title>Reorganization of the ancestral sex-determining regions during the evolution of trioecy in Pleodorina starrii.</title>
        <authorList>
            <person name="Takahashi K."/>
            <person name="Suzuki S."/>
            <person name="Kawai-Toyooka H."/>
            <person name="Yamamoto K."/>
            <person name="Hamaji T."/>
            <person name="Ootsuki R."/>
            <person name="Yamaguchi H."/>
            <person name="Kawachi M."/>
            <person name="Higashiyama T."/>
            <person name="Nozaki H."/>
        </authorList>
    </citation>
    <scope>NUCLEOTIDE SEQUENCE [LARGE SCALE GENOMIC DNA]</scope>
    <source>
        <strain evidence="2 3">NIES-4479</strain>
    </source>
</reference>
<dbReference type="Pfam" id="PF13671">
    <property type="entry name" value="AAA_33"/>
    <property type="match status" value="1"/>
</dbReference>
<comment type="caution">
    <text evidence="2">The sequence shown here is derived from an EMBL/GenBank/DDBJ whole genome shotgun (WGS) entry which is preliminary data.</text>
</comment>
<sequence>MASSAPFVYGVCLNPLDCNVDLILSDDRLSAQTLSVGGCGYCWSGVRANLGVFARGRYFFRVTLGSPRPVNVHNTKALSTAYGIRVGVSRFQTAVEQLGEVPSSWAYCSTGSRASFPVEAADGATGGGGGYPVFEQRFGPRLNVGDTLTIAIDLASSQPAEDGAAAAASEKAGAADGPTAAASPAATTAGGSGGGGGGGGDGAVGTLWMAVNGGELVPLFPLPLPTRPTESYFPHILLRNLSATADFLGEQAPEQPPHQQQPEQPVPQRHQPLPRGLLERGFRPWQEAPITTTECVSTLPMGPLPTPAQCEVVVLTGLPGSGKSTWAARHCASHPARRFCVLGPQLVLEQMRLICPRTRRFHYEGKPEEVFALVSDTLGRLVERAPATPRNYILDRTHVSRGARLAAVEPFRSAGFRCVGVAVVPTEAALFAQQKEAFEREGKVVPDDVMARLRADFTLPNAEEGFDDVQYPVLGLIQALAAVNRQRREAKAWLEWRRQCIQAEGQGGILQQQRQQQQGGEVKQEQGQGRSNAGNAAESAAAADMAAAAASPSAFRRDAAVPPPPHRLSGSGSIGVATAAPAAAPVPQPQAAPAAAGGGDVDMDDEGLLPPLPTESPPRLDGAGLEAQASRRQAVSGSIVLEPPLPSPTGPTGAIATHEQHHQSLPLQEQRQGELLPPQQSLLLPPQQSLPPQQQQQSPSSQAATESPLQLPPLMPSLMPPQQALPMPPLHPQQQQQHRLSFTNQQTFPMQHLHQGLQHQQQLPGPGQPLPQRFSGGGGGAEGLVDLMPPQQQMLQQPQQLHPQMAGQSQPLPHRFSGGGFPNFMPQQQQQQMLQQPHHQQQQQQQQFVGQFGGPGGSGPSQDMGPLLPTAGSGRLGLTGSGPLGFMGSGPMGSMQAAMPGLMPGQNPGIATMGSGGGPQGMGSGFGGGMGMGMGMAAPDGGGMGMGMGMPGGGGNGMGMGMQGMGGMAGGGGPGMGMGGGGRSGMGMGMGGGGGPGMGMGGGGGPGMGMGGGGGPGMGMGGGGGPGMGMGGGGGPGMGMGMPGVGGMVGMGMQGGGGMGMGAPGGMAMGMQGPGGMNMRPPGMNAGAGRLHMMQQMQGFRPPGMGR</sequence>